<dbReference type="EMBL" id="JABXXO010000001">
    <property type="protein sequence ID" value="KAF7784750.1"/>
    <property type="molecule type" value="Genomic_DNA"/>
</dbReference>
<organism evidence="1 2">
    <name type="scientific">Agaricus bisporus var. burnettii</name>
    <dbReference type="NCBI Taxonomy" id="192524"/>
    <lineage>
        <taxon>Eukaryota</taxon>
        <taxon>Fungi</taxon>
        <taxon>Dikarya</taxon>
        <taxon>Basidiomycota</taxon>
        <taxon>Agaricomycotina</taxon>
        <taxon>Agaricomycetes</taxon>
        <taxon>Agaricomycetidae</taxon>
        <taxon>Agaricales</taxon>
        <taxon>Agaricineae</taxon>
        <taxon>Agaricaceae</taxon>
        <taxon>Agaricus</taxon>
    </lineage>
</organism>
<protein>
    <submittedName>
        <fullName evidence="1">Uncharacterized protein</fullName>
    </submittedName>
</protein>
<evidence type="ECO:0000313" key="2">
    <source>
        <dbReference type="Proteomes" id="UP000629468"/>
    </source>
</evidence>
<sequence>MRKRWEFSAQGFLRELGQVLTIAPMLEWDLPSDPYTLYFFPAAPHIHFAIFPTTEKCCTRFNRFLSQRNRTSDR</sequence>
<accession>A0A8H7KL73</accession>
<gene>
    <name evidence="1" type="ORF">Agabi119p4_915</name>
</gene>
<dbReference type="Proteomes" id="UP000629468">
    <property type="component" value="Unassembled WGS sequence"/>
</dbReference>
<dbReference type="AlphaFoldDB" id="A0A8H7KL73"/>
<comment type="caution">
    <text evidence="1">The sequence shown here is derived from an EMBL/GenBank/DDBJ whole genome shotgun (WGS) entry which is preliminary data.</text>
</comment>
<proteinExistence type="predicted"/>
<evidence type="ECO:0000313" key="1">
    <source>
        <dbReference type="EMBL" id="KAF7784750.1"/>
    </source>
</evidence>
<name>A0A8H7KL73_AGABI</name>
<reference evidence="1 2" key="1">
    <citation type="journal article" name="Sci. Rep.">
        <title>Telomere-to-telomere assembled and centromere annotated genomes of the two main subspecies of the button mushroom Agaricus bisporus reveal especially polymorphic chromosome ends.</title>
        <authorList>
            <person name="Sonnenberg A.S.M."/>
            <person name="Sedaghat-Telgerd N."/>
            <person name="Lavrijssen B."/>
            <person name="Ohm R.A."/>
            <person name="Hendrickx P.M."/>
            <person name="Scholtmeijer K."/>
            <person name="Baars J.J.P."/>
            <person name="van Peer A."/>
        </authorList>
    </citation>
    <scope>NUCLEOTIDE SEQUENCE [LARGE SCALE GENOMIC DNA]</scope>
    <source>
        <strain evidence="1 2">H119_p4</strain>
    </source>
</reference>